<accession>A0ABV7UDT4</accession>
<proteinExistence type="predicted"/>
<keyword evidence="3" id="KW-1185">Reference proteome</keyword>
<sequence length="68" mass="7219">MKMIAAMLALKLLSLAGALALTTVFIGLFAFREILGPHLPLLLAGGLIALAIGEGGSWWLTKQLETRD</sequence>
<organism evidence="2 3">
    <name type="scientific">Camelimonas fluminis</name>
    <dbReference type="NCBI Taxonomy" id="1576911"/>
    <lineage>
        <taxon>Bacteria</taxon>
        <taxon>Pseudomonadati</taxon>
        <taxon>Pseudomonadota</taxon>
        <taxon>Alphaproteobacteria</taxon>
        <taxon>Hyphomicrobiales</taxon>
        <taxon>Chelatococcaceae</taxon>
        <taxon>Camelimonas</taxon>
    </lineage>
</organism>
<feature type="transmembrane region" description="Helical" evidence="1">
    <location>
        <begin position="39"/>
        <end position="60"/>
    </location>
</feature>
<evidence type="ECO:0000313" key="2">
    <source>
        <dbReference type="EMBL" id="MFC3636269.1"/>
    </source>
</evidence>
<dbReference type="Proteomes" id="UP001595704">
    <property type="component" value="Unassembled WGS sequence"/>
</dbReference>
<gene>
    <name evidence="2" type="ORF">ACFONL_02555</name>
</gene>
<evidence type="ECO:0000256" key="1">
    <source>
        <dbReference type="SAM" id="Phobius"/>
    </source>
</evidence>
<protein>
    <submittedName>
        <fullName evidence="2">Uncharacterized protein</fullName>
    </submittedName>
</protein>
<dbReference type="RefSeq" id="WP_191317629.1">
    <property type="nucleotide sequence ID" value="NZ_BNCG01000001.1"/>
</dbReference>
<evidence type="ECO:0000313" key="3">
    <source>
        <dbReference type="Proteomes" id="UP001595704"/>
    </source>
</evidence>
<reference evidence="3" key="1">
    <citation type="journal article" date="2019" name="Int. J. Syst. Evol. Microbiol.">
        <title>The Global Catalogue of Microorganisms (GCM) 10K type strain sequencing project: providing services to taxonomists for standard genome sequencing and annotation.</title>
        <authorList>
            <consortium name="The Broad Institute Genomics Platform"/>
            <consortium name="The Broad Institute Genome Sequencing Center for Infectious Disease"/>
            <person name="Wu L."/>
            <person name="Ma J."/>
        </authorList>
    </citation>
    <scope>NUCLEOTIDE SEQUENCE [LARGE SCALE GENOMIC DNA]</scope>
    <source>
        <strain evidence="3">KCTC 42282</strain>
    </source>
</reference>
<keyword evidence="1" id="KW-0812">Transmembrane</keyword>
<comment type="caution">
    <text evidence="2">The sequence shown here is derived from an EMBL/GenBank/DDBJ whole genome shotgun (WGS) entry which is preliminary data.</text>
</comment>
<keyword evidence="1" id="KW-1133">Transmembrane helix</keyword>
<name>A0ABV7UDT4_9HYPH</name>
<dbReference type="EMBL" id="JBHRYC010000023">
    <property type="protein sequence ID" value="MFC3636269.1"/>
    <property type="molecule type" value="Genomic_DNA"/>
</dbReference>
<keyword evidence="1" id="KW-0472">Membrane</keyword>